<keyword evidence="10" id="KW-1185">Reference proteome</keyword>
<keyword evidence="3" id="KW-1003">Cell membrane</keyword>
<reference evidence="9 10" key="1">
    <citation type="submission" date="2020-10" db="EMBL/GenBank/DDBJ databases">
        <title>Sequencing the genomes of 1000 actinobacteria strains.</title>
        <authorList>
            <person name="Klenk H.-P."/>
        </authorList>
    </citation>
    <scope>NUCLEOTIDE SEQUENCE [LARGE SCALE GENOMIC DNA]</scope>
    <source>
        <strain evidence="9 10">DSM 46744</strain>
    </source>
</reference>
<feature type="transmembrane region" description="Helical" evidence="7">
    <location>
        <begin position="281"/>
        <end position="300"/>
    </location>
</feature>
<feature type="transmembrane region" description="Helical" evidence="7">
    <location>
        <begin position="306"/>
        <end position="332"/>
    </location>
</feature>
<evidence type="ECO:0000256" key="7">
    <source>
        <dbReference type="SAM" id="Phobius"/>
    </source>
</evidence>
<feature type="transmembrane region" description="Helical" evidence="7">
    <location>
        <begin position="536"/>
        <end position="557"/>
    </location>
</feature>
<dbReference type="Proteomes" id="UP000627838">
    <property type="component" value="Unassembled WGS sequence"/>
</dbReference>
<dbReference type="Gene3D" id="1.20.1640.10">
    <property type="entry name" value="Multidrug efflux transporter AcrB transmembrane domain"/>
    <property type="match status" value="2"/>
</dbReference>
<sequence length="714" mass="75621">MTRKIGRFCFQHRWKVLIASLLLMVSGFAGVGAVVGGMSAVDQENVPESLQARQLLGEGGAQVVLLVEGVEPGAPATTAALRETAADARRLPDVTGVDEPRVAADRSGVMLAVSIEQADEETTAVRVADELRRIHERLPDARVRIGGDAWLRYETKQAAQDDMRKAELTALPLTFVALVVVFGGLLVAGLPLIATIVSVGGAFAMLILLSQVIPVDGNVTTVITLLGLGLSIDYGLLLVGRYREELVPAYRAAAADGDRDVSRAERADALERAWATAGRTVMFSALTVAAALTGLVAFNATGLRAVAAGGIAASLVAMIVALTTSAALLGVFGKRVHPSRSALRGTDRMGGFFSRLTRSVQRFPLPIAILIVIILGGLGAPMLGAKVQLSGTRILPPDLESVQVTNVLAAEYGRTERPGVQILAQTDPARLAQWAERWRDDPAVARVETARADGDELSTVVLAVRGEIQGPAARDLVDRIRADRPAEFRIWVAGQAAELVDVIDLLRTGLPWALLIMLIAMFVLLFLLSGSIVVPLSAVAMAVVSLGATFGVLVLVFQDGWLSGPLDTLTVGGLDPFALAVIFAFAFGLSMDYEIFLLGRIREHVGLGLGNREAIQAGLRDTGRIITSAALLMLVVFAAFGTAEMGDIEQIGIGLFVAVLVDATLVRCILVPSVMTLLGRANWWAPAPLRRLHARYGLQEAASGERPAAEAPVK</sequence>
<evidence type="ECO:0000256" key="4">
    <source>
        <dbReference type="ARBA" id="ARBA00022692"/>
    </source>
</evidence>
<evidence type="ECO:0000256" key="3">
    <source>
        <dbReference type="ARBA" id="ARBA00022475"/>
    </source>
</evidence>
<feature type="transmembrane region" description="Helical" evidence="7">
    <location>
        <begin position="622"/>
        <end position="640"/>
    </location>
</feature>
<dbReference type="SUPFAM" id="SSF82866">
    <property type="entry name" value="Multidrug efflux transporter AcrB transmembrane domain"/>
    <property type="match status" value="2"/>
</dbReference>
<feature type="transmembrane region" description="Helical" evidence="7">
    <location>
        <begin position="652"/>
        <end position="670"/>
    </location>
</feature>
<feature type="transmembrane region" description="Helical" evidence="7">
    <location>
        <begin position="192"/>
        <end position="213"/>
    </location>
</feature>
<dbReference type="PANTHER" id="PTHR33406">
    <property type="entry name" value="MEMBRANE PROTEIN MJ1562-RELATED"/>
    <property type="match status" value="1"/>
</dbReference>
<dbReference type="PANTHER" id="PTHR33406:SF11">
    <property type="entry name" value="MEMBRANE PROTEIN SCO6666-RELATED"/>
    <property type="match status" value="1"/>
</dbReference>
<dbReference type="Pfam" id="PF03176">
    <property type="entry name" value="MMPL"/>
    <property type="match status" value="2"/>
</dbReference>
<evidence type="ECO:0000259" key="8">
    <source>
        <dbReference type="Pfam" id="PF03176"/>
    </source>
</evidence>
<evidence type="ECO:0000256" key="5">
    <source>
        <dbReference type="ARBA" id="ARBA00022989"/>
    </source>
</evidence>
<dbReference type="InterPro" id="IPR004869">
    <property type="entry name" value="MMPL_dom"/>
</dbReference>
<comment type="caution">
    <text evidence="9">The sequence shown here is derived from an EMBL/GenBank/DDBJ whole genome shotgun (WGS) entry which is preliminary data.</text>
</comment>
<evidence type="ECO:0000256" key="6">
    <source>
        <dbReference type="ARBA" id="ARBA00023136"/>
    </source>
</evidence>
<evidence type="ECO:0000256" key="2">
    <source>
        <dbReference type="ARBA" id="ARBA00010157"/>
    </source>
</evidence>
<feature type="domain" description="Membrane transport protein MMPL" evidence="8">
    <location>
        <begin position="459"/>
        <end position="691"/>
    </location>
</feature>
<comment type="subcellular location">
    <subcellularLocation>
        <location evidence="1">Cell membrane</location>
        <topology evidence="1">Multi-pass membrane protein</topology>
    </subcellularLocation>
</comment>
<dbReference type="RefSeq" id="WP_192760386.1">
    <property type="nucleotide sequence ID" value="NZ_JADBDZ010000001.1"/>
</dbReference>
<dbReference type="EMBL" id="JADBDZ010000001">
    <property type="protein sequence ID" value="MBE1533926.1"/>
    <property type="molecule type" value="Genomic_DNA"/>
</dbReference>
<feature type="transmembrane region" description="Helical" evidence="7">
    <location>
        <begin position="168"/>
        <end position="187"/>
    </location>
</feature>
<evidence type="ECO:0000313" key="9">
    <source>
        <dbReference type="EMBL" id="MBE1533926.1"/>
    </source>
</evidence>
<evidence type="ECO:0000256" key="1">
    <source>
        <dbReference type="ARBA" id="ARBA00004651"/>
    </source>
</evidence>
<feature type="transmembrane region" description="Helical" evidence="7">
    <location>
        <begin position="219"/>
        <end position="239"/>
    </location>
</feature>
<dbReference type="InterPro" id="IPR050545">
    <property type="entry name" value="Mycobact_MmpL"/>
</dbReference>
<accession>A0ABR9JU72</accession>
<proteinExistence type="inferred from homology"/>
<comment type="similarity">
    <text evidence="2">Belongs to the resistance-nodulation-cell division (RND) (TC 2.A.6) family. MmpL subfamily.</text>
</comment>
<feature type="transmembrane region" description="Helical" evidence="7">
    <location>
        <begin position="577"/>
        <end position="601"/>
    </location>
</feature>
<keyword evidence="4 7" id="KW-0812">Transmembrane</keyword>
<name>A0ABR9JU72_9ACTN</name>
<keyword evidence="6 7" id="KW-0472">Membrane</keyword>
<feature type="transmembrane region" description="Helical" evidence="7">
    <location>
        <begin position="509"/>
        <end position="529"/>
    </location>
</feature>
<feature type="transmembrane region" description="Helical" evidence="7">
    <location>
        <begin position="363"/>
        <end position="383"/>
    </location>
</feature>
<protein>
    <submittedName>
        <fullName evidence="9">RND superfamily putative drug exporter</fullName>
    </submittedName>
</protein>
<feature type="domain" description="Membrane transport protein MMPL" evidence="8">
    <location>
        <begin position="72"/>
        <end position="367"/>
    </location>
</feature>
<gene>
    <name evidence="9" type="ORF">H4W34_003759</name>
</gene>
<keyword evidence="5 7" id="KW-1133">Transmembrane helix</keyword>
<evidence type="ECO:0000313" key="10">
    <source>
        <dbReference type="Proteomes" id="UP000627838"/>
    </source>
</evidence>
<organism evidence="9 10">
    <name type="scientific">Actinomadura algeriensis</name>
    <dbReference type="NCBI Taxonomy" id="1679523"/>
    <lineage>
        <taxon>Bacteria</taxon>
        <taxon>Bacillati</taxon>
        <taxon>Actinomycetota</taxon>
        <taxon>Actinomycetes</taxon>
        <taxon>Streptosporangiales</taxon>
        <taxon>Thermomonosporaceae</taxon>
        <taxon>Actinomadura</taxon>
    </lineage>
</organism>